<proteinExistence type="predicted"/>
<evidence type="ECO:0000313" key="1">
    <source>
        <dbReference type="EMBL" id="DAE29714.1"/>
    </source>
</evidence>
<name>A0A8S5RF18_9VIRU</name>
<protein>
    <submittedName>
        <fullName evidence="1">Uncharacterized protein</fullName>
    </submittedName>
</protein>
<reference evidence="1" key="1">
    <citation type="journal article" date="2021" name="Proc. Natl. Acad. Sci. U.S.A.">
        <title>A Catalog of Tens of Thousands of Viruses from Human Metagenomes Reveals Hidden Associations with Chronic Diseases.</title>
        <authorList>
            <person name="Tisza M.J."/>
            <person name="Buck C.B."/>
        </authorList>
    </citation>
    <scope>NUCLEOTIDE SEQUENCE</scope>
    <source>
        <strain evidence="1">CtJLD79</strain>
    </source>
</reference>
<sequence length="57" mass="6832">MIVKKKVTNCVDKEHTECYRINAVTKRNRKEGVIFCWHLMKLQTAFVIFEAVFRVKM</sequence>
<accession>A0A8S5RF18</accession>
<dbReference type="EMBL" id="BK059097">
    <property type="protein sequence ID" value="DAE29714.1"/>
    <property type="molecule type" value="Genomic_DNA"/>
</dbReference>
<organism evidence="1">
    <name type="scientific">virus sp. ctJLD79</name>
    <dbReference type="NCBI Taxonomy" id="2827987"/>
    <lineage>
        <taxon>Viruses</taxon>
    </lineage>
</organism>